<dbReference type="Proteomes" id="UP001222325">
    <property type="component" value="Unassembled WGS sequence"/>
</dbReference>
<protein>
    <submittedName>
        <fullName evidence="2">Uncharacterized protein</fullName>
    </submittedName>
</protein>
<dbReference type="AlphaFoldDB" id="A0AAD6U2V2"/>
<organism evidence="2 3">
    <name type="scientific">Mycena belliarum</name>
    <dbReference type="NCBI Taxonomy" id="1033014"/>
    <lineage>
        <taxon>Eukaryota</taxon>
        <taxon>Fungi</taxon>
        <taxon>Dikarya</taxon>
        <taxon>Basidiomycota</taxon>
        <taxon>Agaricomycotina</taxon>
        <taxon>Agaricomycetes</taxon>
        <taxon>Agaricomycetidae</taxon>
        <taxon>Agaricales</taxon>
        <taxon>Marasmiineae</taxon>
        <taxon>Mycenaceae</taxon>
        <taxon>Mycena</taxon>
    </lineage>
</organism>
<evidence type="ECO:0000256" key="1">
    <source>
        <dbReference type="SAM" id="MobiDB-lite"/>
    </source>
</evidence>
<name>A0AAD6U2V2_9AGAR</name>
<gene>
    <name evidence="2" type="ORF">B0H15DRAFT_802771</name>
</gene>
<dbReference type="EMBL" id="JARJCN010000040">
    <property type="protein sequence ID" value="KAJ7083739.1"/>
    <property type="molecule type" value="Genomic_DNA"/>
</dbReference>
<evidence type="ECO:0000313" key="2">
    <source>
        <dbReference type="EMBL" id="KAJ7083739.1"/>
    </source>
</evidence>
<comment type="caution">
    <text evidence="2">The sequence shown here is derived from an EMBL/GenBank/DDBJ whole genome shotgun (WGS) entry which is preliminary data.</text>
</comment>
<reference evidence="2" key="1">
    <citation type="submission" date="2023-03" db="EMBL/GenBank/DDBJ databases">
        <title>Massive genome expansion in bonnet fungi (Mycena s.s.) driven by repeated elements and novel gene families across ecological guilds.</title>
        <authorList>
            <consortium name="Lawrence Berkeley National Laboratory"/>
            <person name="Harder C.B."/>
            <person name="Miyauchi S."/>
            <person name="Viragh M."/>
            <person name="Kuo A."/>
            <person name="Thoen E."/>
            <person name="Andreopoulos B."/>
            <person name="Lu D."/>
            <person name="Skrede I."/>
            <person name="Drula E."/>
            <person name="Henrissat B."/>
            <person name="Morin E."/>
            <person name="Kohler A."/>
            <person name="Barry K."/>
            <person name="LaButti K."/>
            <person name="Morin E."/>
            <person name="Salamov A."/>
            <person name="Lipzen A."/>
            <person name="Mereny Z."/>
            <person name="Hegedus B."/>
            <person name="Baldrian P."/>
            <person name="Stursova M."/>
            <person name="Weitz H."/>
            <person name="Taylor A."/>
            <person name="Grigoriev I.V."/>
            <person name="Nagy L.G."/>
            <person name="Martin F."/>
            <person name="Kauserud H."/>
        </authorList>
    </citation>
    <scope>NUCLEOTIDE SEQUENCE</scope>
    <source>
        <strain evidence="2">CBHHK173m</strain>
    </source>
</reference>
<keyword evidence="3" id="KW-1185">Reference proteome</keyword>
<evidence type="ECO:0000313" key="3">
    <source>
        <dbReference type="Proteomes" id="UP001222325"/>
    </source>
</evidence>
<sequence>MSTHTFPTPHPPSLLADSDNNEHLDNEIISPELDELCAADAGAFVGDGYPRPVPPQTFVAKMAALGAKQALAVAPDITSAKAALTDIELVLRGKSRGKSGGYIPPDFSPWVRVRMEGMRSHLAQYSNPNSVTYGQWGQSAHQAAIAAGRDWNQSMLADEDLANDVCEHLQELGKFITAEKLVDYLSREDIMDKHGLDKSISVRTARRYLTELGYR</sequence>
<accession>A0AAD6U2V2</accession>
<proteinExistence type="predicted"/>
<feature type="region of interest" description="Disordered" evidence="1">
    <location>
        <begin position="1"/>
        <end position="20"/>
    </location>
</feature>